<evidence type="ECO:0008006" key="5">
    <source>
        <dbReference type="Google" id="ProtNLM"/>
    </source>
</evidence>
<dbReference type="InterPro" id="IPR011033">
    <property type="entry name" value="PRC_barrel-like_sf"/>
</dbReference>
<feature type="signal peptide" evidence="2">
    <location>
        <begin position="1"/>
        <end position="18"/>
    </location>
</feature>
<keyword evidence="2" id="KW-0732">Signal</keyword>
<feature type="chain" id="PRO_5047184241" description="PRC-barrel domain-containing protein" evidence="2">
    <location>
        <begin position="19"/>
        <end position="211"/>
    </location>
</feature>
<protein>
    <recommendedName>
        <fullName evidence="5">PRC-barrel domain-containing protein</fullName>
    </recommendedName>
</protein>
<gene>
    <name evidence="3" type="ORF">ACFFJC_06025</name>
</gene>
<dbReference type="SUPFAM" id="SSF50346">
    <property type="entry name" value="PRC-barrel domain"/>
    <property type="match status" value="1"/>
</dbReference>
<name>A0ABV6CWV2_9SPHN</name>
<keyword evidence="4" id="KW-1185">Reference proteome</keyword>
<dbReference type="EMBL" id="JBHLWK010000009">
    <property type="protein sequence ID" value="MFC0203826.1"/>
    <property type="molecule type" value="Genomic_DNA"/>
</dbReference>
<feature type="region of interest" description="Disordered" evidence="1">
    <location>
        <begin position="186"/>
        <end position="211"/>
    </location>
</feature>
<organism evidence="3 4">
    <name type="scientific">Novosphingobium soli</name>
    <dbReference type="NCBI Taxonomy" id="574956"/>
    <lineage>
        <taxon>Bacteria</taxon>
        <taxon>Pseudomonadati</taxon>
        <taxon>Pseudomonadota</taxon>
        <taxon>Alphaproteobacteria</taxon>
        <taxon>Sphingomonadales</taxon>
        <taxon>Sphingomonadaceae</taxon>
        <taxon>Novosphingobium</taxon>
    </lineage>
</organism>
<comment type="caution">
    <text evidence="3">The sequence shown here is derived from an EMBL/GenBank/DDBJ whole genome shotgun (WGS) entry which is preliminary data.</text>
</comment>
<evidence type="ECO:0000313" key="4">
    <source>
        <dbReference type="Proteomes" id="UP001589798"/>
    </source>
</evidence>
<dbReference type="RefSeq" id="WP_379486596.1">
    <property type="nucleotide sequence ID" value="NZ_JBHLWK010000009.1"/>
</dbReference>
<proteinExistence type="predicted"/>
<dbReference type="Proteomes" id="UP001589798">
    <property type="component" value="Unassembled WGS sequence"/>
</dbReference>
<evidence type="ECO:0000256" key="2">
    <source>
        <dbReference type="SAM" id="SignalP"/>
    </source>
</evidence>
<evidence type="ECO:0000313" key="3">
    <source>
        <dbReference type="EMBL" id="MFC0203826.1"/>
    </source>
</evidence>
<evidence type="ECO:0000256" key="1">
    <source>
        <dbReference type="SAM" id="MobiDB-lite"/>
    </source>
</evidence>
<accession>A0ABV6CWV2</accession>
<reference evidence="3 4" key="1">
    <citation type="submission" date="2024-09" db="EMBL/GenBank/DDBJ databases">
        <authorList>
            <person name="Sun Q."/>
            <person name="Mori K."/>
        </authorList>
    </citation>
    <scope>NUCLEOTIDE SEQUENCE [LARGE SCALE GENOMIC DNA]</scope>
    <source>
        <strain evidence="3 4">CCM 7706</strain>
    </source>
</reference>
<sequence length="211" mass="19974">MKKTLIAAAIAATSFAPAAVMAQAAPATAPAAAPAATATGSANPTVGAKVFDAQGGDVGTVESVQGDIVTVSTGTARAGLPKTAFVARDKGLTIGMTKAELESAVNGAKAETSAAKDAAIVADAPIKSSDGIVLGTITKVVGDDVTVQLSNGSAAALKKSYLGLGADGSLALGMTAADFAKATQAASSAQPGTEAGAAAGAQAAATEGSGE</sequence>